<dbReference type="SUPFAM" id="SSF52540">
    <property type="entry name" value="P-loop containing nucleoside triphosphate hydrolases"/>
    <property type="match status" value="1"/>
</dbReference>
<evidence type="ECO:0000259" key="5">
    <source>
        <dbReference type="Pfam" id="PF13476"/>
    </source>
</evidence>
<evidence type="ECO:0000256" key="3">
    <source>
        <dbReference type="ARBA" id="ARBA00013368"/>
    </source>
</evidence>
<dbReference type="Gene3D" id="3.40.50.300">
    <property type="entry name" value="P-loop containing nucleotide triphosphate hydrolases"/>
    <property type="match status" value="2"/>
</dbReference>
<keyword evidence="4" id="KW-0175">Coiled coil</keyword>
<comment type="subunit">
    <text evidence="2">Heterodimer of SbcC and SbcD.</text>
</comment>
<evidence type="ECO:0000256" key="4">
    <source>
        <dbReference type="SAM" id="Coils"/>
    </source>
</evidence>
<dbReference type="OrthoDB" id="9795626at2"/>
<feature type="coiled-coil region" evidence="4">
    <location>
        <begin position="315"/>
        <end position="407"/>
    </location>
</feature>
<gene>
    <name evidence="6" type="ORF">FQB35_03050</name>
</gene>
<accession>A0A5C0SBG0</accession>
<dbReference type="GO" id="GO:0016887">
    <property type="term" value="F:ATP hydrolysis activity"/>
    <property type="evidence" value="ECO:0007669"/>
    <property type="project" value="InterPro"/>
</dbReference>
<name>A0A5C0SBG0_CRATE</name>
<dbReference type="Pfam" id="PF13558">
    <property type="entry name" value="SbcC_Walker_B"/>
    <property type="match status" value="1"/>
</dbReference>
<protein>
    <recommendedName>
        <fullName evidence="3">Nuclease SbcCD subunit C</fullName>
    </recommendedName>
</protein>
<dbReference type="Gene3D" id="1.20.120.330">
    <property type="entry name" value="Nucleotidyltransferases domain 2"/>
    <property type="match status" value="1"/>
</dbReference>
<proteinExistence type="inferred from homology"/>
<dbReference type="RefSeq" id="WP_148808565.1">
    <property type="nucleotide sequence ID" value="NZ_CP042243.1"/>
</dbReference>
<dbReference type="AlphaFoldDB" id="A0A5C0SBG0"/>
<dbReference type="PANTHER" id="PTHR32114:SF2">
    <property type="entry name" value="ABC TRANSPORTER ABCH.3"/>
    <property type="match status" value="1"/>
</dbReference>
<evidence type="ECO:0000313" key="7">
    <source>
        <dbReference type="Proteomes" id="UP000324646"/>
    </source>
</evidence>
<keyword evidence="7" id="KW-1185">Reference proteome</keyword>
<dbReference type="EMBL" id="CP042243">
    <property type="protein sequence ID" value="QEK11430.1"/>
    <property type="molecule type" value="Genomic_DNA"/>
</dbReference>
<dbReference type="Proteomes" id="UP000324646">
    <property type="component" value="Chromosome"/>
</dbReference>
<sequence>MRPLKLFISAFGPYVKEEIDFTELKDKSIFLIHGPTGSGKTTILDAMCFALYGDTSGNERNSKNMRSHHAQIDQITEVTFDFEIKGYRYRVNRKPEQIRLKKSGKGTTIQNPEATLWKLNEEEVLLQTGWKNVTDTVENLIGFKSSQFRQVIMLPQGEFRKLLLADSVERQDILEKLFSTEIYRRIEEILKKSAKEIKETIKDLEKQKQWLLKKAECETIKDLEEEIKISQEKLINMQEILKEKAEKVKYVQEAFIKGKEGNEKLKEKELAQKELEILKDKILYIQQKREMLNKAVQAATLEETEKSTRLRSKDQKKCKKDLEEADKKLNEAIENYKESEIKLEEENEKEEDREKLKKQLLLIESYYDKVNALENSKKKLEQLKIELHKEELEKEKVIRKLKKLEALLEKQSIITEEAKEYSLKLAGFKVEYEGLQKTYNKRKELDKLNNIYEEIKKKYDYSLEEYKKAEKLYSKIKKEFFALQEVYQRGQAAILASNLDENMPCPVCGSLDHPSLAKKEDWMPTEEEIKEKQLSVEKLEKQKDKMKDVVNKKELEKEKVENRIKTIQEELGENAYIKIQILKDKLQDKQKIFEEALEKSKKLEFYQVQLEKLKEEEKENKEILERIEEALKNKIEAYQKHEGALKEQEEAIPENIRNIELLKIAQKQAKEQLDKLIKSFEKAKDDFDKATKELTVAKTSKENAKKALEEAYTKYIQERNAFIKKLSEAGFLSYTDYEKAKKDENLRKQLEQEIKEFEGNLHAAKDRLNRAKKASEGIVMVDIVKLEKTLKNVEKEKVEALKIENTLLEKIKYNKSLLKDLVKLDNLIDEKEKEYSVVGKLSEVSNGVNPYGLTFQRFVLSTLLDDITIAATERLKLMSKGRYHLRRTMDRARKNAAGGLELEVFDTYTGMQRPVSTLSGGETFLASLSLALGLSDVVQAYSGGISLDTIFVDEGFGTLDPEALDFAMKTLIDLQKGGRLVGIISHVPELKERIDARLEVIQVEKGSVAKFKIS</sequence>
<dbReference type="InterPro" id="IPR038729">
    <property type="entry name" value="Rad50/SbcC_AAA"/>
</dbReference>
<evidence type="ECO:0000256" key="2">
    <source>
        <dbReference type="ARBA" id="ARBA00011322"/>
    </source>
</evidence>
<dbReference type="PANTHER" id="PTHR32114">
    <property type="entry name" value="ABC TRANSPORTER ABCH.3"/>
    <property type="match status" value="1"/>
</dbReference>
<comment type="similarity">
    <text evidence="1">Belongs to the SMC family. SbcC subfamily.</text>
</comment>
<dbReference type="Pfam" id="PF13476">
    <property type="entry name" value="AAA_23"/>
    <property type="match status" value="1"/>
</dbReference>
<feature type="domain" description="Rad50/SbcC-type AAA" evidence="5">
    <location>
        <begin position="5"/>
        <end position="215"/>
    </location>
</feature>
<evidence type="ECO:0000313" key="6">
    <source>
        <dbReference type="EMBL" id="QEK11430.1"/>
    </source>
</evidence>
<evidence type="ECO:0000256" key="1">
    <source>
        <dbReference type="ARBA" id="ARBA00006930"/>
    </source>
</evidence>
<feature type="coiled-coil region" evidence="4">
    <location>
        <begin position="529"/>
        <end position="834"/>
    </location>
</feature>
<dbReference type="GO" id="GO:0006302">
    <property type="term" value="P:double-strand break repair"/>
    <property type="evidence" value="ECO:0007669"/>
    <property type="project" value="InterPro"/>
</dbReference>
<dbReference type="KEGG" id="crs:FQB35_03050"/>
<feature type="coiled-coil region" evidence="4">
    <location>
        <begin position="187"/>
        <end position="288"/>
    </location>
</feature>
<dbReference type="InterPro" id="IPR027417">
    <property type="entry name" value="P-loop_NTPase"/>
</dbReference>
<reference evidence="6 7" key="1">
    <citation type="submission" date="2019-07" db="EMBL/GenBank/DDBJ databases">
        <title>Complete genome of Crassaminicella thermophila SY095.</title>
        <authorList>
            <person name="Li X."/>
        </authorList>
    </citation>
    <scope>NUCLEOTIDE SEQUENCE [LARGE SCALE GENOMIC DNA]</scope>
    <source>
        <strain evidence="6 7">SY095</strain>
    </source>
</reference>
<organism evidence="6 7">
    <name type="scientific">Crassaminicella thermophila</name>
    <dbReference type="NCBI Taxonomy" id="2599308"/>
    <lineage>
        <taxon>Bacteria</taxon>
        <taxon>Bacillati</taxon>
        <taxon>Bacillota</taxon>
        <taxon>Clostridia</taxon>
        <taxon>Eubacteriales</taxon>
        <taxon>Clostridiaceae</taxon>
        <taxon>Crassaminicella</taxon>
    </lineage>
</organism>